<gene>
    <name evidence="9" type="ORF">CLV97_12133</name>
</gene>
<evidence type="ECO:0000256" key="5">
    <source>
        <dbReference type="ARBA" id="ARBA00022692"/>
    </source>
</evidence>
<evidence type="ECO:0000313" key="10">
    <source>
        <dbReference type="Proteomes" id="UP000237797"/>
    </source>
</evidence>
<dbReference type="EMBL" id="PVNE01000021">
    <property type="protein sequence ID" value="PRX39706.1"/>
    <property type="molecule type" value="Genomic_DNA"/>
</dbReference>
<comment type="caution">
    <text evidence="9">The sequence shown here is derived from an EMBL/GenBank/DDBJ whole genome shotgun (WGS) entry which is preliminary data.</text>
</comment>
<accession>A0A2T0LCM3</accession>
<organism evidence="9 10">
    <name type="scientific">Planifilum fimeticola</name>
    <dbReference type="NCBI Taxonomy" id="201975"/>
    <lineage>
        <taxon>Bacteria</taxon>
        <taxon>Bacillati</taxon>
        <taxon>Bacillota</taxon>
        <taxon>Bacilli</taxon>
        <taxon>Bacillales</taxon>
        <taxon>Thermoactinomycetaceae</taxon>
        <taxon>Planifilum</taxon>
    </lineage>
</organism>
<keyword evidence="7 8" id="KW-0472">Membrane</keyword>
<feature type="transmembrane region" description="Helical" evidence="8">
    <location>
        <begin position="194"/>
        <end position="212"/>
    </location>
</feature>
<evidence type="ECO:0000313" key="9">
    <source>
        <dbReference type="EMBL" id="PRX39706.1"/>
    </source>
</evidence>
<keyword evidence="6 8" id="KW-1133">Transmembrane helix</keyword>
<evidence type="ECO:0000256" key="7">
    <source>
        <dbReference type="ARBA" id="ARBA00023136"/>
    </source>
</evidence>
<feature type="transmembrane region" description="Helical" evidence="8">
    <location>
        <begin position="73"/>
        <end position="93"/>
    </location>
</feature>
<reference evidence="9 10" key="1">
    <citation type="submission" date="2018-03" db="EMBL/GenBank/DDBJ databases">
        <title>Genomic Encyclopedia of Archaeal and Bacterial Type Strains, Phase II (KMG-II): from individual species to whole genera.</title>
        <authorList>
            <person name="Goeker M."/>
        </authorList>
    </citation>
    <scope>NUCLEOTIDE SEQUENCE [LARGE SCALE GENOMIC DNA]</scope>
    <source>
        <strain evidence="9 10">DSM 44946</strain>
    </source>
</reference>
<sequence length="248" mass="25860">MIPRMGAGVVRNGRELVKGMSAAVPIAIGYVPIAVAFGVIARQSGLPFAETVLMSMMVFAGASQFMAVQMATAGALGMEIIFATLVLNFRHFIMSLSLMDRLKDVPLLAKGALAFGVTDETFAVAAMDEKGGNGRIHPLYMAGLIAVAYGSWVFGTVVGGLFAGVIPRSISDSMNIALYAMFIALLVPAVRKRWRVGAIALIGMALNALFGLFLSGGWATVLATVAAAGCGTMLMPREEPPAAEKTAG</sequence>
<dbReference type="InterPro" id="IPR011606">
    <property type="entry name" value="Brnchd-chn_aa_trnsp_permease"/>
</dbReference>
<keyword evidence="4" id="KW-1003">Cell membrane</keyword>
<comment type="similarity">
    <text evidence="2">Belongs to the AzlC family.</text>
</comment>
<evidence type="ECO:0000256" key="6">
    <source>
        <dbReference type="ARBA" id="ARBA00022989"/>
    </source>
</evidence>
<dbReference type="GO" id="GO:1903785">
    <property type="term" value="P:L-valine transmembrane transport"/>
    <property type="evidence" value="ECO:0007669"/>
    <property type="project" value="TreeGrafter"/>
</dbReference>
<evidence type="ECO:0000256" key="4">
    <source>
        <dbReference type="ARBA" id="ARBA00022475"/>
    </source>
</evidence>
<evidence type="ECO:0000256" key="8">
    <source>
        <dbReference type="SAM" id="Phobius"/>
    </source>
</evidence>
<proteinExistence type="inferred from homology"/>
<evidence type="ECO:0000256" key="3">
    <source>
        <dbReference type="ARBA" id="ARBA00022448"/>
    </source>
</evidence>
<protein>
    <submittedName>
        <fullName evidence="9">4-azaleucine resistance transporter AzlC</fullName>
    </submittedName>
</protein>
<name>A0A2T0LCM3_9BACL</name>
<dbReference type="Proteomes" id="UP000237797">
    <property type="component" value="Unassembled WGS sequence"/>
</dbReference>
<evidence type="ECO:0000256" key="2">
    <source>
        <dbReference type="ARBA" id="ARBA00010735"/>
    </source>
</evidence>
<feature type="transmembrane region" description="Helical" evidence="8">
    <location>
        <begin position="139"/>
        <end position="163"/>
    </location>
</feature>
<dbReference type="AlphaFoldDB" id="A0A2T0LCM3"/>
<feature type="transmembrane region" description="Helical" evidence="8">
    <location>
        <begin position="20"/>
        <end position="41"/>
    </location>
</feature>
<comment type="subcellular location">
    <subcellularLocation>
        <location evidence="1">Cell membrane</location>
        <topology evidence="1">Multi-pass membrane protein</topology>
    </subcellularLocation>
</comment>
<dbReference type="PANTHER" id="PTHR34979:SF1">
    <property type="entry name" value="INNER MEMBRANE PROTEIN YGAZ"/>
    <property type="match status" value="1"/>
</dbReference>
<dbReference type="Pfam" id="PF03591">
    <property type="entry name" value="AzlC"/>
    <property type="match status" value="1"/>
</dbReference>
<keyword evidence="5 8" id="KW-0812">Transmembrane</keyword>
<keyword evidence="3" id="KW-0813">Transport</keyword>
<evidence type="ECO:0000256" key="1">
    <source>
        <dbReference type="ARBA" id="ARBA00004651"/>
    </source>
</evidence>
<feature type="transmembrane region" description="Helical" evidence="8">
    <location>
        <begin position="169"/>
        <end position="187"/>
    </location>
</feature>
<dbReference type="PANTHER" id="PTHR34979">
    <property type="entry name" value="INNER MEMBRANE PROTEIN YGAZ"/>
    <property type="match status" value="1"/>
</dbReference>
<dbReference type="GO" id="GO:0005886">
    <property type="term" value="C:plasma membrane"/>
    <property type="evidence" value="ECO:0007669"/>
    <property type="project" value="UniProtKB-SubCell"/>
</dbReference>
<keyword evidence="10" id="KW-1185">Reference proteome</keyword>